<organism evidence="9 10">
    <name type="scientific">Bemisia tabaci</name>
    <name type="common">Sweetpotato whitefly</name>
    <name type="synonym">Aleurodes tabaci</name>
    <dbReference type="NCBI Taxonomy" id="7038"/>
    <lineage>
        <taxon>Eukaryota</taxon>
        <taxon>Metazoa</taxon>
        <taxon>Ecdysozoa</taxon>
        <taxon>Arthropoda</taxon>
        <taxon>Hexapoda</taxon>
        <taxon>Insecta</taxon>
        <taxon>Pterygota</taxon>
        <taxon>Neoptera</taxon>
        <taxon>Paraneoptera</taxon>
        <taxon>Hemiptera</taxon>
        <taxon>Sternorrhyncha</taxon>
        <taxon>Aleyrodoidea</taxon>
        <taxon>Aleyrodidae</taxon>
        <taxon>Aleyrodinae</taxon>
        <taxon>Bemisia</taxon>
    </lineage>
</organism>
<dbReference type="InterPro" id="IPR038765">
    <property type="entry name" value="Papain-like_cys_pep_sf"/>
</dbReference>
<comment type="catalytic activity">
    <reaction evidence="1">
        <text>Thiol-dependent hydrolysis of ester, thioester, amide, peptide and isopeptide bonds formed by the C-terminal Gly of ubiquitin (a 76-residue protein attached to proteins as an intracellular targeting signal).</text>
        <dbReference type="EC" id="3.4.19.12"/>
    </reaction>
</comment>
<dbReference type="GO" id="GO:0016579">
    <property type="term" value="P:protein deubiquitination"/>
    <property type="evidence" value="ECO:0007669"/>
    <property type="project" value="InterPro"/>
</dbReference>
<gene>
    <name evidence="9" type="ORF">BEMITA_LOCUS11612</name>
</gene>
<dbReference type="InterPro" id="IPR001394">
    <property type="entry name" value="Peptidase_C19_UCH"/>
</dbReference>
<feature type="domain" description="USP" evidence="8">
    <location>
        <begin position="126"/>
        <end position="1035"/>
    </location>
</feature>
<dbReference type="GO" id="GO:0004843">
    <property type="term" value="F:cysteine-type deubiquitinase activity"/>
    <property type="evidence" value="ECO:0007669"/>
    <property type="project" value="UniProtKB-EC"/>
</dbReference>
<evidence type="ECO:0000256" key="3">
    <source>
        <dbReference type="ARBA" id="ARBA00022771"/>
    </source>
</evidence>
<feature type="domain" description="RING-type" evidence="7">
    <location>
        <begin position="703"/>
        <end position="747"/>
    </location>
</feature>
<dbReference type="PANTHER" id="PTHR21646:SF35">
    <property type="match status" value="1"/>
</dbReference>
<dbReference type="KEGG" id="btab:109032260"/>
<keyword evidence="4" id="KW-0862">Zinc</keyword>
<evidence type="ECO:0000256" key="2">
    <source>
        <dbReference type="ARBA" id="ARBA00012759"/>
    </source>
</evidence>
<dbReference type="PANTHER" id="PTHR21646">
    <property type="entry name" value="UBIQUITIN CARBOXYL-TERMINAL HYDROLASE"/>
    <property type="match status" value="1"/>
</dbReference>
<accession>A0A9P0AHU0</accession>
<evidence type="ECO:0000256" key="5">
    <source>
        <dbReference type="PROSITE-ProRule" id="PRU00175"/>
    </source>
</evidence>
<protein>
    <recommendedName>
        <fullName evidence="2">ubiquitinyl hydrolase 1</fullName>
        <ecNumber evidence="2">3.4.19.12</ecNumber>
    </recommendedName>
</protein>
<dbReference type="InterPro" id="IPR050185">
    <property type="entry name" value="Ub_carboxyl-term_hydrolase"/>
</dbReference>
<dbReference type="InterPro" id="IPR001841">
    <property type="entry name" value="Znf_RING"/>
</dbReference>
<reference evidence="9" key="1">
    <citation type="submission" date="2021-12" db="EMBL/GenBank/DDBJ databases">
        <authorList>
            <person name="King R."/>
        </authorList>
    </citation>
    <scope>NUCLEOTIDE SEQUENCE</scope>
</reference>
<name>A0A9P0AHU0_BEMTA</name>
<evidence type="ECO:0000313" key="10">
    <source>
        <dbReference type="Proteomes" id="UP001152759"/>
    </source>
</evidence>
<dbReference type="EC" id="3.4.19.12" evidence="2"/>
<evidence type="ECO:0000256" key="1">
    <source>
        <dbReference type="ARBA" id="ARBA00000707"/>
    </source>
</evidence>
<dbReference type="GO" id="GO:0008270">
    <property type="term" value="F:zinc ion binding"/>
    <property type="evidence" value="ECO:0007669"/>
    <property type="project" value="UniProtKB-KW"/>
</dbReference>
<keyword evidence="3 5" id="KW-0863">Zinc-finger</keyword>
<proteinExistence type="predicted"/>
<feature type="region of interest" description="Disordered" evidence="6">
    <location>
        <begin position="246"/>
        <end position="265"/>
    </location>
</feature>
<evidence type="ECO:0000256" key="6">
    <source>
        <dbReference type="SAM" id="MobiDB-lite"/>
    </source>
</evidence>
<keyword evidence="3 5" id="KW-0479">Metal-binding</keyword>
<dbReference type="Gene3D" id="3.90.70.10">
    <property type="entry name" value="Cysteine proteinases"/>
    <property type="match status" value="3"/>
</dbReference>
<dbReference type="Pfam" id="PF00443">
    <property type="entry name" value="UCH"/>
    <property type="match status" value="1"/>
</dbReference>
<evidence type="ECO:0000256" key="4">
    <source>
        <dbReference type="ARBA" id="ARBA00022833"/>
    </source>
</evidence>
<dbReference type="CDD" id="cd02674">
    <property type="entry name" value="Peptidase_C19R"/>
    <property type="match status" value="1"/>
</dbReference>
<dbReference type="AlphaFoldDB" id="A0A9P0AHU0"/>
<dbReference type="EMBL" id="OU963868">
    <property type="protein sequence ID" value="CAH0393184.1"/>
    <property type="molecule type" value="Genomic_DNA"/>
</dbReference>
<dbReference type="PROSITE" id="PS50089">
    <property type="entry name" value="ZF_RING_2"/>
    <property type="match status" value="1"/>
</dbReference>
<dbReference type="PROSITE" id="PS50235">
    <property type="entry name" value="USP_3"/>
    <property type="match status" value="1"/>
</dbReference>
<evidence type="ECO:0000259" key="8">
    <source>
        <dbReference type="PROSITE" id="PS50235"/>
    </source>
</evidence>
<keyword evidence="10" id="KW-1185">Reference proteome</keyword>
<evidence type="ECO:0000313" key="9">
    <source>
        <dbReference type="EMBL" id="CAH0393184.1"/>
    </source>
</evidence>
<dbReference type="SUPFAM" id="SSF54001">
    <property type="entry name" value="Cysteine proteinases"/>
    <property type="match status" value="1"/>
</dbReference>
<sequence length="1052" mass="118099">MDCNISPIALEIDPSSVLAVEFNNQASINTDSQCDEILDKDYPEYSSSQDMVLEDTWTDDVSLNAPSRSNLPIPLPPPSGFDDFPLCEESDTALSLGSLKALFSRNDSDSSPVNDTAVAGAEPGVCGLRNLGNTCFMSTGLQCLIATSALVHYFLQKNVTLSPDSMKDTLAVQFSVLVEKVWSGQYSVIHPIEFKQTLGAHYPQFKDYRQHDCQEFLALLLDGLHEQLNVASGKALVEEVNNACPSSSSLSPQNVPETVSSAPKSPSYVNCNNEVDPEVEKIEGETCEVGGDAGCDINNVVESQLVKNCNVENEQTLKISKINNCKQEVSMQRGPRGCPKTAKDVLNNAQSPRLTGYEDIMKDAKTSNVNVLVTKPEANNEIRFDSEKFPRHEKFRGRDSINFNTFQVYENNTNGKRGKSTMTYFNSVSDTDGLDFKRIKMNDSSSVSNLLDKNHQLECERKVDINLLEKNVRIEEERKKKLINSSMAVDSILMDDESSEDTNYDEGTMNGDSKAVSLGEAARDPGVEDEADEHWEKHLAKNRSIIVDTFQGQFKSTVVCSACQFVSVTYEPFMYLSVPLPHAMERQLYVTFVPAKSHEPMEYLLTLNKQDRVANIKEHLLKLLDEPVASQLMVAEVLDNHIAKILDDVYLIRYVDDINRKLYIFELVVQQLNSNLFGDDGATSNPSIEGFGDCEDLAENVTCTICLEEKDTNIKQHVDCSCFLCNDCTKHLRTHNDEDQLKCPVCQAVISPEIDMVPVKHCSSKSSFRLLNIPVVFRLDKVGDGNNNQKTVELFGHPCLLRLYNRLQATDLYEIVASRFNYSQPFKLLLVDGQGRRCSRCMYNAHCRGCVIPKEGPVILRSDDNIAITFSSPVPVTPPSKHPSTVALRPNQPLTLHDCVRAFSQSEILDEHNPWYCPKCQKNQCATKTLTVWRYPDYLIVYLKRFVFHECSSMKLEDKVIFPLCGMKLDQCCDSLYDLYACVCHNGGVTAGHYTAYTQHLQTSEWHYFNDASFNKQKPQEEDFSNAYVLFYKKQGVGEELYLDNASDCLFS</sequence>
<evidence type="ECO:0000259" key="7">
    <source>
        <dbReference type="PROSITE" id="PS50089"/>
    </source>
</evidence>
<dbReference type="Proteomes" id="UP001152759">
    <property type="component" value="Chromosome 7"/>
</dbReference>
<dbReference type="InterPro" id="IPR028889">
    <property type="entry name" value="USP"/>
</dbReference>